<name>A0A9D0ZR70_9FIRM</name>
<accession>A0A9D0ZR70</accession>
<proteinExistence type="predicted"/>
<protein>
    <submittedName>
        <fullName evidence="1">Uncharacterized protein</fullName>
    </submittedName>
</protein>
<dbReference type="EMBL" id="DVFV01000096">
    <property type="protein sequence ID" value="HIQ91013.1"/>
    <property type="molecule type" value="Genomic_DNA"/>
</dbReference>
<dbReference type="AlphaFoldDB" id="A0A9D0ZR70"/>
<reference evidence="1" key="1">
    <citation type="submission" date="2020-10" db="EMBL/GenBank/DDBJ databases">
        <authorList>
            <person name="Gilroy R."/>
        </authorList>
    </citation>
    <scope>NUCLEOTIDE SEQUENCE</scope>
    <source>
        <strain evidence="1">CHK147-3167</strain>
    </source>
</reference>
<evidence type="ECO:0000313" key="2">
    <source>
        <dbReference type="Proteomes" id="UP000886786"/>
    </source>
</evidence>
<comment type="caution">
    <text evidence="1">The sequence shown here is derived from an EMBL/GenBank/DDBJ whole genome shotgun (WGS) entry which is preliminary data.</text>
</comment>
<sequence>MANTQNLKILTSEEARKYGRKGGIASGKARAMRKTFREAINDNLDDKTLEAMIKAMIKETKKGNTRAFELLRDTVGEKPIEQIQNINPPVIKIERPKE</sequence>
<dbReference type="Proteomes" id="UP000886786">
    <property type="component" value="Unassembled WGS sequence"/>
</dbReference>
<organism evidence="1 2">
    <name type="scientific">Candidatus Coprosoma intestinipullorum</name>
    <dbReference type="NCBI Taxonomy" id="2840752"/>
    <lineage>
        <taxon>Bacteria</taxon>
        <taxon>Bacillati</taxon>
        <taxon>Bacillota</taxon>
        <taxon>Bacillota incertae sedis</taxon>
        <taxon>Candidatus Coprosoma</taxon>
    </lineage>
</organism>
<gene>
    <name evidence="1" type="ORF">IAB27_05265</name>
</gene>
<reference evidence="1" key="2">
    <citation type="journal article" date="2021" name="PeerJ">
        <title>Extensive microbial diversity within the chicken gut microbiome revealed by metagenomics and culture.</title>
        <authorList>
            <person name="Gilroy R."/>
            <person name="Ravi A."/>
            <person name="Getino M."/>
            <person name="Pursley I."/>
            <person name="Horton D.L."/>
            <person name="Alikhan N.F."/>
            <person name="Baker D."/>
            <person name="Gharbi K."/>
            <person name="Hall N."/>
            <person name="Watson M."/>
            <person name="Adriaenssens E.M."/>
            <person name="Foster-Nyarko E."/>
            <person name="Jarju S."/>
            <person name="Secka A."/>
            <person name="Antonio M."/>
            <person name="Oren A."/>
            <person name="Chaudhuri R.R."/>
            <person name="La Ragione R."/>
            <person name="Hildebrand F."/>
            <person name="Pallen M.J."/>
        </authorList>
    </citation>
    <scope>NUCLEOTIDE SEQUENCE</scope>
    <source>
        <strain evidence="1">CHK147-3167</strain>
    </source>
</reference>
<evidence type="ECO:0000313" key="1">
    <source>
        <dbReference type="EMBL" id="HIQ91013.1"/>
    </source>
</evidence>